<keyword evidence="2 7" id="KW-0489">Methyltransferase</keyword>
<feature type="compositionally biased region" description="Polar residues" evidence="5">
    <location>
        <begin position="175"/>
        <end position="193"/>
    </location>
</feature>
<organism evidence="7 8">
    <name type="scientific">Tetrabaena socialis</name>
    <dbReference type="NCBI Taxonomy" id="47790"/>
    <lineage>
        <taxon>Eukaryota</taxon>
        <taxon>Viridiplantae</taxon>
        <taxon>Chlorophyta</taxon>
        <taxon>core chlorophytes</taxon>
        <taxon>Chlorophyceae</taxon>
        <taxon>CS clade</taxon>
        <taxon>Chlamydomonadales</taxon>
        <taxon>Tetrabaenaceae</taxon>
        <taxon>Tetrabaena</taxon>
    </lineage>
</organism>
<dbReference type="GO" id="GO:0005829">
    <property type="term" value="C:cytosol"/>
    <property type="evidence" value="ECO:0007669"/>
    <property type="project" value="TreeGrafter"/>
</dbReference>
<keyword evidence="8" id="KW-1185">Reference proteome</keyword>
<feature type="region of interest" description="Disordered" evidence="5">
    <location>
        <begin position="84"/>
        <end position="215"/>
    </location>
</feature>
<protein>
    <submittedName>
        <fullName evidence="7">Putative tRNA/rRNA methyltransferase MJ1476</fullName>
    </submittedName>
</protein>
<evidence type="ECO:0000256" key="1">
    <source>
        <dbReference type="ARBA" id="ARBA00007228"/>
    </source>
</evidence>
<evidence type="ECO:0000256" key="3">
    <source>
        <dbReference type="ARBA" id="ARBA00022679"/>
    </source>
</evidence>
<feature type="domain" description="tRNA/rRNA methyltransferase SpoU type" evidence="6">
    <location>
        <begin position="216"/>
        <end position="262"/>
    </location>
</feature>
<comment type="caution">
    <text evidence="7">The sequence shown here is derived from an EMBL/GenBank/DDBJ whole genome shotgun (WGS) entry which is preliminary data.</text>
</comment>
<dbReference type="Gene3D" id="3.40.1280.10">
    <property type="match status" value="1"/>
</dbReference>
<dbReference type="AlphaFoldDB" id="A0A2J7ZPA9"/>
<dbReference type="OrthoDB" id="541981at2759"/>
<name>A0A2J7ZPA9_9CHLO</name>
<feature type="region of interest" description="Disordered" evidence="5">
    <location>
        <begin position="54"/>
        <end position="73"/>
    </location>
</feature>
<evidence type="ECO:0000313" key="7">
    <source>
        <dbReference type="EMBL" id="PNH02091.1"/>
    </source>
</evidence>
<reference evidence="7 8" key="1">
    <citation type="journal article" date="2017" name="Mol. Biol. Evol.">
        <title>The 4-celled Tetrabaena socialis nuclear genome reveals the essential components for genetic control of cell number at the origin of multicellularity in the volvocine lineage.</title>
        <authorList>
            <person name="Featherston J."/>
            <person name="Arakaki Y."/>
            <person name="Hanschen E.R."/>
            <person name="Ferris P.J."/>
            <person name="Michod R.E."/>
            <person name="Olson B.J.S.C."/>
            <person name="Nozaki H."/>
            <person name="Durand P.M."/>
        </authorList>
    </citation>
    <scope>NUCLEOTIDE SEQUENCE [LARGE SCALE GENOMIC DNA]</scope>
    <source>
        <strain evidence="7 8">NIES-571</strain>
    </source>
</reference>
<dbReference type="InterPro" id="IPR001537">
    <property type="entry name" value="SpoU_MeTrfase"/>
</dbReference>
<feature type="compositionally biased region" description="Low complexity" evidence="5">
    <location>
        <begin position="138"/>
        <end position="174"/>
    </location>
</feature>
<evidence type="ECO:0000256" key="2">
    <source>
        <dbReference type="ARBA" id="ARBA00022603"/>
    </source>
</evidence>
<feature type="compositionally biased region" description="Low complexity" evidence="5">
    <location>
        <begin position="84"/>
        <end position="97"/>
    </location>
</feature>
<feature type="compositionally biased region" description="Low complexity" evidence="5">
    <location>
        <begin position="290"/>
        <end position="302"/>
    </location>
</feature>
<dbReference type="SUPFAM" id="SSF75217">
    <property type="entry name" value="alpha/beta knot"/>
    <property type="match status" value="1"/>
</dbReference>
<accession>A0A2J7ZPA9</accession>
<dbReference type="GO" id="GO:0008173">
    <property type="term" value="F:RNA methyltransferase activity"/>
    <property type="evidence" value="ECO:0007669"/>
    <property type="project" value="InterPro"/>
</dbReference>
<proteinExistence type="inferred from homology"/>
<dbReference type="InterPro" id="IPR004384">
    <property type="entry name" value="RNA_MeTrfase_TrmJ/LasT"/>
</dbReference>
<keyword evidence="3 7" id="KW-0808">Transferase</keyword>
<dbReference type="PANTHER" id="PTHR42786">
    <property type="entry name" value="TRNA/RRNA METHYLTRANSFERASE"/>
    <property type="match status" value="1"/>
</dbReference>
<dbReference type="GO" id="GO:0002128">
    <property type="term" value="P:tRNA nucleoside ribose methylation"/>
    <property type="evidence" value="ECO:0007669"/>
    <property type="project" value="TreeGrafter"/>
</dbReference>
<evidence type="ECO:0000259" key="6">
    <source>
        <dbReference type="Pfam" id="PF00588"/>
    </source>
</evidence>
<dbReference type="InterPro" id="IPR029028">
    <property type="entry name" value="Alpha/beta_knot_MTases"/>
</dbReference>
<dbReference type="Pfam" id="PF00588">
    <property type="entry name" value="SpoU_methylase"/>
    <property type="match status" value="1"/>
</dbReference>
<comment type="similarity">
    <text evidence="1">Belongs to the class IV-like SAM-binding methyltransferase superfamily. RNA methyltransferase TrmH family.</text>
</comment>
<dbReference type="Proteomes" id="UP000236333">
    <property type="component" value="Unassembled WGS sequence"/>
</dbReference>
<evidence type="ECO:0000256" key="4">
    <source>
        <dbReference type="ARBA" id="ARBA00022691"/>
    </source>
</evidence>
<evidence type="ECO:0000256" key="5">
    <source>
        <dbReference type="SAM" id="MobiDB-lite"/>
    </source>
</evidence>
<evidence type="ECO:0000313" key="8">
    <source>
        <dbReference type="Proteomes" id="UP000236333"/>
    </source>
</evidence>
<dbReference type="EMBL" id="PGGS01000725">
    <property type="protein sequence ID" value="PNH02091.1"/>
    <property type="molecule type" value="Genomic_DNA"/>
</dbReference>
<dbReference type="PANTHER" id="PTHR42786:SF2">
    <property type="entry name" value="TRNA (CYTIDINE_URIDINE-2'-O-)-METHYLTRANSFERASE TRMJ"/>
    <property type="match status" value="1"/>
</dbReference>
<gene>
    <name evidence="7" type="ORF">TSOC_011961</name>
</gene>
<feature type="region of interest" description="Disordered" evidence="5">
    <location>
        <begin position="277"/>
        <end position="345"/>
    </location>
</feature>
<sequence length="345" mass="33962">MHPPPQPWPALFPPSHPWSVRVAFTRWSQSSSPTVFRVDINGLTAHPAVRRVIEGPLEGAAPPPPPPSAWTVEAAAAAAAAEARLAAAAGPAAAATSSGGGSASLEQDEAEAEREARGGSARGAGANGPVSAAISPNSQQQQQQGHQHSSTSIDAAASITASTGSSGIGQASSSHPSRSPDQTADAAGTSSSPDMRPTEPNRTQPDPAGPGRPRAPKVALVFGREELGLSDEEVDGCEVVCSVPIGRLQESLSLSHAVSIALCSIYQARLQHLATASAGAGGSSGGSSSGGSSSSSSSTATAGGNGTVGGSSSSGSGGMSSGESMGTQVVSYRVDASTGTISRAA</sequence>
<dbReference type="GO" id="GO:0003723">
    <property type="term" value="F:RNA binding"/>
    <property type="evidence" value="ECO:0007669"/>
    <property type="project" value="InterPro"/>
</dbReference>
<dbReference type="InterPro" id="IPR029026">
    <property type="entry name" value="tRNA_m1G_MTases_N"/>
</dbReference>
<feature type="compositionally biased region" description="Gly residues" evidence="5">
    <location>
        <begin position="279"/>
        <end position="289"/>
    </location>
</feature>
<keyword evidence="4" id="KW-0949">S-adenosyl-L-methionine</keyword>